<evidence type="ECO:0000313" key="4">
    <source>
        <dbReference type="Proteomes" id="UP000276542"/>
    </source>
</evidence>
<dbReference type="GO" id="GO:0005829">
    <property type="term" value="C:cytosol"/>
    <property type="evidence" value="ECO:0007669"/>
    <property type="project" value="TreeGrafter"/>
</dbReference>
<dbReference type="InterPro" id="IPR001387">
    <property type="entry name" value="Cro/C1-type_HTH"/>
</dbReference>
<dbReference type="SUPFAM" id="SSF47413">
    <property type="entry name" value="lambda repressor-like DNA-binding domains"/>
    <property type="match status" value="1"/>
</dbReference>
<dbReference type="Gene3D" id="1.10.260.40">
    <property type="entry name" value="lambda repressor-like DNA-binding domains"/>
    <property type="match status" value="1"/>
</dbReference>
<accession>A0A3A5H7B2</accession>
<dbReference type="GO" id="GO:0003677">
    <property type="term" value="F:DNA binding"/>
    <property type="evidence" value="ECO:0007669"/>
    <property type="project" value="UniProtKB-KW"/>
</dbReference>
<dbReference type="Proteomes" id="UP000276542">
    <property type="component" value="Unassembled WGS sequence"/>
</dbReference>
<dbReference type="OrthoDB" id="3504495at2"/>
<dbReference type="GO" id="GO:0003700">
    <property type="term" value="F:DNA-binding transcription factor activity"/>
    <property type="evidence" value="ECO:0007669"/>
    <property type="project" value="TreeGrafter"/>
</dbReference>
<comment type="caution">
    <text evidence="3">The sequence shown here is derived from an EMBL/GenBank/DDBJ whole genome shotgun (WGS) entry which is preliminary data.</text>
</comment>
<dbReference type="Pfam" id="PF13560">
    <property type="entry name" value="HTH_31"/>
    <property type="match status" value="1"/>
</dbReference>
<keyword evidence="4" id="KW-1185">Reference proteome</keyword>
<protein>
    <submittedName>
        <fullName evidence="3">XRE family transcriptional regulator</fullName>
    </submittedName>
</protein>
<evidence type="ECO:0000259" key="2">
    <source>
        <dbReference type="PROSITE" id="PS50943"/>
    </source>
</evidence>
<name>A0A3A5H7B2_9ACTN</name>
<dbReference type="InterPro" id="IPR010982">
    <property type="entry name" value="Lambda_DNA-bd_dom_sf"/>
</dbReference>
<sequence length="404" mass="44254">MTAELTVGERIAWYRQRRGFSQEVLAGFVGRTADWLGKVENGRIELDRVSVLRHIARALDVTLGDLLSEPSLMEWTPDSGQETVPALRAVLMDYRQVSGLGQKPINDEPVALDVLREDLDDVWSAYQESRFGYVTNRLVGLIPTMKDAASLYDGDDRRVASGRLALTYQVAASVLTKLGEADLAWGASDRGIREAQASQNPVIVGSLLRSVAHSLLSTGAFAEASNLVQDTADYLEPHLKRGGSSLVSVYGTALLVGAMAAARNEDRSGSRDFLDEADRAARRLGGDHNRLWTAFGPTNVSIHRVSTAMELGDVQIAVDLGPDLDTSAVPTERRVRHSLEVARALSTTNKRELALAAILDAERIAPEQVRYHYLSRHLVQMWVRTQKGKPSHQLAGLAQRLNVA</sequence>
<proteinExistence type="predicted"/>
<dbReference type="PROSITE" id="PS50943">
    <property type="entry name" value="HTH_CROC1"/>
    <property type="match status" value="1"/>
</dbReference>
<dbReference type="PANTHER" id="PTHR46797">
    <property type="entry name" value="HTH-TYPE TRANSCRIPTIONAL REGULATOR"/>
    <property type="match status" value="1"/>
</dbReference>
<keyword evidence="1" id="KW-0238">DNA-binding</keyword>
<evidence type="ECO:0000256" key="1">
    <source>
        <dbReference type="ARBA" id="ARBA00023125"/>
    </source>
</evidence>
<feature type="domain" description="HTH cro/C1-type" evidence="2">
    <location>
        <begin position="14"/>
        <end position="66"/>
    </location>
</feature>
<gene>
    <name evidence="3" type="ORF">D4739_10270</name>
</gene>
<organism evidence="3 4">
    <name type="scientific">Nocardioides cavernaquae</name>
    <dbReference type="NCBI Taxonomy" id="2321396"/>
    <lineage>
        <taxon>Bacteria</taxon>
        <taxon>Bacillati</taxon>
        <taxon>Actinomycetota</taxon>
        <taxon>Actinomycetes</taxon>
        <taxon>Propionibacteriales</taxon>
        <taxon>Nocardioidaceae</taxon>
        <taxon>Nocardioides</taxon>
    </lineage>
</organism>
<dbReference type="CDD" id="cd00093">
    <property type="entry name" value="HTH_XRE"/>
    <property type="match status" value="1"/>
</dbReference>
<dbReference type="PANTHER" id="PTHR46797:SF1">
    <property type="entry name" value="METHYLPHOSPHONATE SYNTHASE"/>
    <property type="match status" value="1"/>
</dbReference>
<dbReference type="SMART" id="SM00530">
    <property type="entry name" value="HTH_XRE"/>
    <property type="match status" value="1"/>
</dbReference>
<dbReference type="AlphaFoldDB" id="A0A3A5H7B2"/>
<dbReference type="InterPro" id="IPR050807">
    <property type="entry name" value="TransReg_Diox_bact_type"/>
</dbReference>
<evidence type="ECO:0000313" key="3">
    <source>
        <dbReference type="EMBL" id="RJS46559.1"/>
    </source>
</evidence>
<dbReference type="EMBL" id="QYRP01000002">
    <property type="protein sequence ID" value="RJS46559.1"/>
    <property type="molecule type" value="Genomic_DNA"/>
</dbReference>
<reference evidence="4" key="1">
    <citation type="submission" date="2018-09" db="EMBL/GenBank/DDBJ databases">
        <authorList>
            <person name="Zhu H."/>
        </authorList>
    </citation>
    <scope>NUCLEOTIDE SEQUENCE [LARGE SCALE GENOMIC DNA]</scope>
    <source>
        <strain evidence="4">K1W22B-1</strain>
    </source>
</reference>